<accession>A0AAN4URJ0</accession>
<keyword evidence="2" id="KW-0812">Transmembrane</keyword>
<sequence>MTVISDILLASGAFAAALYCYVLSRRLTRFTKLESGMGGAIAVLSAQVDDLTRALSRAQGTAAASSENLTSLTNRAEEVAGRIELLLASLHDLPQAPAAGQASGPVSGPASDAPHDPGAERKLRFTRHRSRRTDPLVLTEAAE</sequence>
<dbReference type="Proteomes" id="UP000634647">
    <property type="component" value="Unassembled WGS sequence"/>
</dbReference>
<protein>
    <submittedName>
        <fullName evidence="3">Uncharacterized protein</fullName>
    </submittedName>
</protein>
<comment type="caution">
    <text evidence="3">The sequence shown here is derived from an EMBL/GenBank/DDBJ whole genome shotgun (WGS) entry which is preliminary data.</text>
</comment>
<feature type="compositionally biased region" description="Basic and acidic residues" evidence="1">
    <location>
        <begin position="113"/>
        <end position="123"/>
    </location>
</feature>
<feature type="transmembrane region" description="Helical" evidence="2">
    <location>
        <begin position="6"/>
        <end position="24"/>
    </location>
</feature>
<keyword evidence="5" id="KW-1185">Reference proteome</keyword>
<evidence type="ECO:0000313" key="3">
    <source>
        <dbReference type="EMBL" id="GHE01812.1"/>
    </source>
</evidence>
<evidence type="ECO:0000256" key="2">
    <source>
        <dbReference type="SAM" id="Phobius"/>
    </source>
</evidence>
<evidence type="ECO:0000313" key="4">
    <source>
        <dbReference type="EMBL" id="SDW92639.1"/>
    </source>
</evidence>
<dbReference type="Proteomes" id="UP000199541">
    <property type="component" value="Unassembled WGS sequence"/>
</dbReference>
<dbReference type="AlphaFoldDB" id="A0AAN4URJ0"/>
<evidence type="ECO:0000313" key="5">
    <source>
        <dbReference type="Proteomes" id="UP000199541"/>
    </source>
</evidence>
<evidence type="ECO:0000313" key="6">
    <source>
        <dbReference type="Proteomes" id="UP000634647"/>
    </source>
</evidence>
<dbReference type="EMBL" id="BNAB01000007">
    <property type="protein sequence ID" value="GHE01812.1"/>
    <property type="molecule type" value="Genomic_DNA"/>
</dbReference>
<dbReference type="RefSeq" id="WP_035844717.1">
    <property type="nucleotide sequence ID" value="NZ_BNAB01000007.1"/>
</dbReference>
<gene>
    <name evidence="3" type="ORF">GCM10008024_19080</name>
    <name evidence="4" type="ORF">SAMN05444006_10838</name>
</gene>
<keyword evidence="2" id="KW-1133">Transmembrane helix</keyword>
<organism evidence="3 6">
    <name type="scientific">Allgaiera indica</name>
    <dbReference type="NCBI Taxonomy" id="765699"/>
    <lineage>
        <taxon>Bacteria</taxon>
        <taxon>Pseudomonadati</taxon>
        <taxon>Pseudomonadota</taxon>
        <taxon>Alphaproteobacteria</taxon>
        <taxon>Rhodobacterales</taxon>
        <taxon>Paracoccaceae</taxon>
        <taxon>Allgaiera</taxon>
    </lineage>
</organism>
<reference evidence="4 5" key="2">
    <citation type="submission" date="2016-10" db="EMBL/GenBank/DDBJ databases">
        <authorList>
            <person name="Varghese N."/>
            <person name="Submissions S."/>
        </authorList>
    </citation>
    <scope>NUCLEOTIDE SEQUENCE [LARGE SCALE GENOMIC DNA]</scope>
    <source>
        <strain evidence="4 5">DSM 24802</strain>
    </source>
</reference>
<dbReference type="EMBL" id="FNOB01000008">
    <property type="protein sequence ID" value="SDW92639.1"/>
    <property type="molecule type" value="Genomic_DNA"/>
</dbReference>
<reference evidence="3" key="1">
    <citation type="journal article" date="2014" name="Int. J. Syst. Evol. Microbiol.">
        <title>Complete genome sequence of Corynebacterium casei LMG S-19264T (=DSM 44701T), isolated from a smear-ripened cheese.</title>
        <authorList>
            <consortium name="US DOE Joint Genome Institute (JGI-PGF)"/>
            <person name="Walter F."/>
            <person name="Albersmeier A."/>
            <person name="Kalinowski J."/>
            <person name="Ruckert C."/>
        </authorList>
    </citation>
    <scope>NUCLEOTIDE SEQUENCE</scope>
    <source>
        <strain evidence="3">CGMCC 1.10859</strain>
    </source>
</reference>
<proteinExistence type="predicted"/>
<feature type="region of interest" description="Disordered" evidence="1">
    <location>
        <begin position="96"/>
        <end position="143"/>
    </location>
</feature>
<reference evidence="3" key="3">
    <citation type="submission" date="2023-06" db="EMBL/GenBank/DDBJ databases">
        <authorList>
            <person name="Sun Q."/>
            <person name="Zhou Y."/>
        </authorList>
    </citation>
    <scope>NUCLEOTIDE SEQUENCE</scope>
    <source>
        <strain evidence="3">CGMCC 1.10859</strain>
    </source>
</reference>
<keyword evidence="2" id="KW-0472">Membrane</keyword>
<name>A0AAN4URJ0_9RHOB</name>
<feature type="compositionally biased region" description="Low complexity" evidence="1">
    <location>
        <begin position="96"/>
        <end position="111"/>
    </location>
</feature>
<evidence type="ECO:0000256" key="1">
    <source>
        <dbReference type="SAM" id="MobiDB-lite"/>
    </source>
</evidence>